<accession>A0ABS1R5W5</accession>
<evidence type="ECO:0000313" key="2">
    <source>
        <dbReference type="EMBL" id="MBL1409905.1"/>
    </source>
</evidence>
<dbReference type="EMBL" id="JAERTY010000008">
    <property type="protein sequence ID" value="MBL1409905.1"/>
    <property type="molecule type" value="Genomic_DNA"/>
</dbReference>
<dbReference type="InterPro" id="IPR054384">
    <property type="entry name" value="SecDF_P1_head"/>
</dbReference>
<keyword evidence="3" id="KW-1185">Reference proteome</keyword>
<evidence type="ECO:0000313" key="3">
    <source>
        <dbReference type="Proteomes" id="UP000625283"/>
    </source>
</evidence>
<dbReference type="Pfam" id="PF22599">
    <property type="entry name" value="SecDF_P1_head"/>
    <property type="match status" value="1"/>
</dbReference>
<sequence>MKPFIIISALILTYCSGNNSQVKADDKEIFVSVADTTKHDSTYLYTGWYYVVDNDSNFKRQLDKTTESFSLDPKPIVTAKNFMTFEVYTSNYGEIGLAMRLDENGTESWSIATGKAIGNYLAFILDNKLLHLARVNSQITAGVTAINRGDYSKEEFEKIKMIIESEK</sequence>
<dbReference type="RefSeq" id="WP_202103619.1">
    <property type="nucleotide sequence ID" value="NZ_JAERTY010000008.1"/>
</dbReference>
<organism evidence="2 3">
    <name type="scientific">Sphingobacterium faecale</name>
    <dbReference type="NCBI Taxonomy" id="2803775"/>
    <lineage>
        <taxon>Bacteria</taxon>
        <taxon>Pseudomonadati</taxon>
        <taxon>Bacteroidota</taxon>
        <taxon>Sphingobacteriia</taxon>
        <taxon>Sphingobacteriales</taxon>
        <taxon>Sphingobacteriaceae</taxon>
        <taxon>Sphingobacterium</taxon>
    </lineage>
</organism>
<dbReference type="Gene3D" id="3.30.1360.200">
    <property type="match status" value="1"/>
</dbReference>
<gene>
    <name evidence="2" type="ORF">JKG61_14190</name>
</gene>
<protein>
    <recommendedName>
        <fullName evidence="1">SecDF P1 head subdomain domain-containing protein</fullName>
    </recommendedName>
</protein>
<proteinExistence type="predicted"/>
<feature type="domain" description="SecDF P1 head subdomain" evidence="1">
    <location>
        <begin position="65"/>
        <end position="164"/>
    </location>
</feature>
<name>A0ABS1R5W5_9SPHI</name>
<dbReference type="Proteomes" id="UP000625283">
    <property type="component" value="Unassembled WGS sequence"/>
</dbReference>
<reference evidence="2 3" key="1">
    <citation type="submission" date="2021-01" db="EMBL/GenBank/DDBJ databases">
        <title>C459-1 draft genome sequence.</title>
        <authorList>
            <person name="Zhang X.-F."/>
        </authorList>
    </citation>
    <scope>NUCLEOTIDE SEQUENCE [LARGE SCALE GENOMIC DNA]</scope>
    <source>
        <strain evidence="3">C459-1</strain>
    </source>
</reference>
<comment type="caution">
    <text evidence="2">The sequence shown here is derived from an EMBL/GenBank/DDBJ whole genome shotgun (WGS) entry which is preliminary data.</text>
</comment>
<evidence type="ECO:0000259" key="1">
    <source>
        <dbReference type="Pfam" id="PF22599"/>
    </source>
</evidence>